<accession>A0A1E5VD18</accession>
<dbReference type="Pfam" id="PF07859">
    <property type="entry name" value="Abhydrolase_3"/>
    <property type="match status" value="1"/>
</dbReference>
<comment type="caution">
    <text evidence="3">The sequence shown here is derived from an EMBL/GenBank/DDBJ whole genome shotgun (WGS) entry which is preliminary data.</text>
</comment>
<evidence type="ECO:0000259" key="2">
    <source>
        <dbReference type="Pfam" id="PF07859"/>
    </source>
</evidence>
<dbReference type="Proteomes" id="UP000095767">
    <property type="component" value="Unassembled WGS sequence"/>
</dbReference>
<protein>
    <submittedName>
        <fullName evidence="3">Putative carboxylesterase 2</fullName>
    </submittedName>
</protein>
<dbReference type="GO" id="GO:0016787">
    <property type="term" value="F:hydrolase activity"/>
    <property type="evidence" value="ECO:0007669"/>
    <property type="project" value="InterPro"/>
</dbReference>
<evidence type="ECO:0000313" key="3">
    <source>
        <dbReference type="EMBL" id="OEL22935.1"/>
    </source>
</evidence>
<keyword evidence="4" id="KW-1185">Reference proteome</keyword>
<gene>
    <name evidence="3" type="ORF">BAE44_0016051</name>
</gene>
<reference evidence="3 4" key="1">
    <citation type="submission" date="2016-09" db="EMBL/GenBank/DDBJ databases">
        <title>The draft genome of Dichanthelium oligosanthes: A C3 panicoid grass species.</title>
        <authorList>
            <person name="Studer A.J."/>
            <person name="Schnable J.C."/>
            <person name="Brutnell T.P."/>
        </authorList>
    </citation>
    <scope>NUCLEOTIDE SEQUENCE [LARGE SCALE GENOMIC DNA]</scope>
    <source>
        <strain evidence="4">cv. Kellogg 1175</strain>
        <tissue evidence="3">Leaf</tissue>
    </source>
</reference>
<dbReference type="Gene3D" id="3.40.50.1820">
    <property type="entry name" value="alpha/beta hydrolase"/>
    <property type="match status" value="1"/>
</dbReference>
<feature type="domain" description="Alpha/beta hydrolase fold-3" evidence="2">
    <location>
        <begin position="154"/>
        <end position="379"/>
    </location>
</feature>
<feature type="transmembrane region" description="Helical" evidence="1">
    <location>
        <begin position="49"/>
        <end position="68"/>
    </location>
</feature>
<dbReference type="EMBL" id="LWDX02044114">
    <property type="protein sequence ID" value="OEL22935.1"/>
    <property type="molecule type" value="Genomic_DNA"/>
</dbReference>
<keyword evidence="1" id="KW-0472">Membrane</keyword>
<name>A0A1E5VD18_9POAL</name>
<evidence type="ECO:0000256" key="1">
    <source>
        <dbReference type="SAM" id="Phobius"/>
    </source>
</evidence>
<dbReference type="PANTHER" id="PTHR23024">
    <property type="entry name" value="ARYLACETAMIDE DEACETYLASE"/>
    <property type="match status" value="1"/>
</dbReference>
<dbReference type="InterPro" id="IPR013094">
    <property type="entry name" value="AB_hydrolase_3"/>
</dbReference>
<sequence>MLHRMATGMSWADPTAVTDSRALDEIHFSHLALSADVSNQKMPDLSRRVLCLAPLVAALAALLLRFPIQSLLRKPRAAMDPDSDLEFDMPGVLRAYKTGRVERFDGTETVPPSPAGDPANGVASKDVVLDPAAGISARLYLPAGVEPGRRLPVVLFFHGGAFMVHTAASPLYHIYAGSLAAAVPALVVSADYRLAPEHRLPAAYDDAFAALKAVVAACRADGAEAEAEPWLAAHGDASRVVLAGDSAGANMAHNAAVRLRKEPIDGYGDTVSGIALLHPYFWGKEPLGAEPTDPGYRAIFDPTWGFICGGKFDLDHPYINPMAAPEEWRQLGTRRVLVTTAEQCWFVERARAYAEGIKKCGWDGELEFYETKGEGHVFFLPKHGSDNAVKELAVVADFVRRC</sequence>
<evidence type="ECO:0000313" key="4">
    <source>
        <dbReference type="Proteomes" id="UP000095767"/>
    </source>
</evidence>
<dbReference type="AlphaFoldDB" id="A0A1E5VD18"/>
<dbReference type="SUPFAM" id="SSF53474">
    <property type="entry name" value="alpha/beta-Hydrolases"/>
    <property type="match status" value="1"/>
</dbReference>
<dbReference type="PANTHER" id="PTHR23024:SF674">
    <property type="entry name" value="OS09G0461900 PROTEIN"/>
    <property type="match status" value="1"/>
</dbReference>
<dbReference type="OrthoDB" id="408631at2759"/>
<proteinExistence type="predicted"/>
<dbReference type="InterPro" id="IPR029058">
    <property type="entry name" value="AB_hydrolase_fold"/>
</dbReference>
<keyword evidence="1" id="KW-1133">Transmembrane helix</keyword>
<dbReference type="InterPro" id="IPR050466">
    <property type="entry name" value="Carboxylest/Gibb_receptor"/>
</dbReference>
<dbReference type="STRING" id="888268.A0A1E5VD18"/>
<keyword evidence="1" id="KW-0812">Transmembrane</keyword>
<organism evidence="3 4">
    <name type="scientific">Dichanthelium oligosanthes</name>
    <dbReference type="NCBI Taxonomy" id="888268"/>
    <lineage>
        <taxon>Eukaryota</taxon>
        <taxon>Viridiplantae</taxon>
        <taxon>Streptophyta</taxon>
        <taxon>Embryophyta</taxon>
        <taxon>Tracheophyta</taxon>
        <taxon>Spermatophyta</taxon>
        <taxon>Magnoliopsida</taxon>
        <taxon>Liliopsida</taxon>
        <taxon>Poales</taxon>
        <taxon>Poaceae</taxon>
        <taxon>PACMAD clade</taxon>
        <taxon>Panicoideae</taxon>
        <taxon>Panicodae</taxon>
        <taxon>Paniceae</taxon>
        <taxon>Dichantheliinae</taxon>
        <taxon>Dichanthelium</taxon>
    </lineage>
</organism>